<keyword evidence="3" id="KW-1185">Reference proteome</keyword>
<dbReference type="InterPro" id="IPR036890">
    <property type="entry name" value="HATPase_C_sf"/>
</dbReference>
<comment type="caution">
    <text evidence="2">The sequence shown here is derived from an EMBL/GenBank/DDBJ whole genome shotgun (WGS) entry which is preliminary data.</text>
</comment>
<gene>
    <name evidence="2" type="ORF">GJ688_18150</name>
</gene>
<evidence type="ECO:0000313" key="2">
    <source>
        <dbReference type="EMBL" id="MTV50856.1"/>
    </source>
</evidence>
<dbReference type="OrthoDB" id="9799195at2"/>
<dbReference type="EMBL" id="WNKU01000040">
    <property type="protein sequence ID" value="MTV50856.1"/>
    <property type="molecule type" value="Genomic_DNA"/>
</dbReference>
<evidence type="ECO:0000313" key="3">
    <source>
        <dbReference type="Proteomes" id="UP000430670"/>
    </source>
</evidence>
<dbReference type="Pfam" id="PF02518">
    <property type="entry name" value="HATPase_c"/>
    <property type="match status" value="1"/>
</dbReference>
<protein>
    <recommendedName>
        <fullName evidence="1">Histidine kinase/HSP90-like ATPase domain-containing protein</fullName>
    </recommendedName>
</protein>
<dbReference type="InterPro" id="IPR003594">
    <property type="entry name" value="HATPase_dom"/>
</dbReference>
<sequence>MSNRIDIRNESDVVVARQIARQVASQMGFSLGDQTRITTAVSELARNIFLYAKQGWIEYQEITLGVRGRGIEFIFQDQGPGIPDVELALTVGYTSGNGMGMGLSGTKRLMDEFDIKSSPGKGATIRIVRWLNK</sequence>
<name>A0A6I3SQ52_HELMO</name>
<dbReference type="Proteomes" id="UP000430670">
    <property type="component" value="Unassembled WGS sequence"/>
</dbReference>
<dbReference type="Gene3D" id="3.30.565.10">
    <property type="entry name" value="Histidine kinase-like ATPase, C-terminal domain"/>
    <property type="match status" value="1"/>
</dbReference>
<accession>A0A6I3SQ52</accession>
<feature type="domain" description="Histidine kinase/HSP90-like ATPase" evidence="1">
    <location>
        <begin position="32"/>
        <end position="133"/>
    </location>
</feature>
<proteinExistence type="predicted"/>
<dbReference type="RefSeq" id="WP_155477937.1">
    <property type="nucleotide sequence ID" value="NZ_WNKU01000040.1"/>
</dbReference>
<reference evidence="2 3" key="1">
    <citation type="submission" date="2019-11" db="EMBL/GenBank/DDBJ databases">
        <title>Whole-genome sequence of a the green, strictly anaerobic photosynthetic bacterium Heliobacillus mobilis DSM 6151.</title>
        <authorList>
            <person name="Kyndt J.A."/>
            <person name="Meyer T.E."/>
        </authorList>
    </citation>
    <scope>NUCLEOTIDE SEQUENCE [LARGE SCALE GENOMIC DNA]</scope>
    <source>
        <strain evidence="2 3">DSM 6151</strain>
    </source>
</reference>
<evidence type="ECO:0000259" key="1">
    <source>
        <dbReference type="SMART" id="SM00387"/>
    </source>
</evidence>
<dbReference type="CDD" id="cd16934">
    <property type="entry name" value="HATPase_RsbT-like"/>
    <property type="match status" value="1"/>
</dbReference>
<dbReference type="AlphaFoldDB" id="A0A6I3SQ52"/>
<organism evidence="2 3">
    <name type="scientific">Heliobacterium mobile</name>
    <name type="common">Heliobacillus mobilis</name>
    <dbReference type="NCBI Taxonomy" id="28064"/>
    <lineage>
        <taxon>Bacteria</taxon>
        <taxon>Bacillati</taxon>
        <taxon>Bacillota</taxon>
        <taxon>Clostridia</taxon>
        <taxon>Eubacteriales</taxon>
        <taxon>Heliobacteriaceae</taxon>
        <taxon>Heliobacterium</taxon>
    </lineage>
</organism>
<dbReference type="SMART" id="SM00387">
    <property type="entry name" value="HATPase_c"/>
    <property type="match status" value="1"/>
</dbReference>
<dbReference type="SUPFAM" id="SSF55874">
    <property type="entry name" value="ATPase domain of HSP90 chaperone/DNA topoisomerase II/histidine kinase"/>
    <property type="match status" value="1"/>
</dbReference>